<evidence type="ECO:0000313" key="2">
    <source>
        <dbReference type="EMBL" id="CAK0827643.1"/>
    </source>
</evidence>
<keyword evidence="1" id="KW-1133">Transmembrane helix</keyword>
<evidence type="ECO:0000256" key="1">
    <source>
        <dbReference type="SAM" id="Phobius"/>
    </source>
</evidence>
<keyword evidence="1" id="KW-0812">Transmembrane</keyword>
<accession>A0ABN9S792</accession>
<feature type="transmembrane region" description="Helical" evidence="1">
    <location>
        <begin position="68"/>
        <end position="93"/>
    </location>
</feature>
<name>A0ABN9S792_9DINO</name>
<gene>
    <name evidence="2" type="ORF">PCOR1329_LOCUS27125</name>
</gene>
<reference evidence="2" key="1">
    <citation type="submission" date="2023-10" db="EMBL/GenBank/DDBJ databases">
        <authorList>
            <person name="Chen Y."/>
            <person name="Shah S."/>
            <person name="Dougan E. K."/>
            <person name="Thang M."/>
            <person name="Chan C."/>
        </authorList>
    </citation>
    <scope>NUCLEOTIDE SEQUENCE [LARGE SCALE GENOMIC DNA]</scope>
</reference>
<dbReference type="Proteomes" id="UP001189429">
    <property type="component" value="Unassembled WGS sequence"/>
</dbReference>
<organism evidence="2 3">
    <name type="scientific">Prorocentrum cordatum</name>
    <dbReference type="NCBI Taxonomy" id="2364126"/>
    <lineage>
        <taxon>Eukaryota</taxon>
        <taxon>Sar</taxon>
        <taxon>Alveolata</taxon>
        <taxon>Dinophyceae</taxon>
        <taxon>Prorocentrales</taxon>
        <taxon>Prorocentraceae</taxon>
        <taxon>Prorocentrum</taxon>
    </lineage>
</organism>
<dbReference type="EMBL" id="CAUYUJ010009779">
    <property type="protein sequence ID" value="CAK0827643.1"/>
    <property type="molecule type" value="Genomic_DNA"/>
</dbReference>
<evidence type="ECO:0000313" key="3">
    <source>
        <dbReference type="Proteomes" id="UP001189429"/>
    </source>
</evidence>
<proteinExistence type="predicted"/>
<sequence>MDHRHGLPRRPRAPPPSICREDVWAAALWGSMVYVSSAWLVSKCLTPVAVRQDLASWESFRRRHRWRIFGFGLGPALVLQARPVLGLALLGWLHLAAAGLMADLHAADGRAAPCKLGPPA</sequence>
<keyword evidence="1" id="KW-0472">Membrane</keyword>
<comment type="caution">
    <text evidence="2">The sequence shown here is derived from an EMBL/GenBank/DDBJ whole genome shotgun (WGS) entry which is preliminary data.</text>
</comment>
<keyword evidence="3" id="KW-1185">Reference proteome</keyword>
<protein>
    <submittedName>
        <fullName evidence="2">Uncharacterized protein</fullName>
    </submittedName>
</protein>